<dbReference type="InterPro" id="IPR025110">
    <property type="entry name" value="AMP-bd_C"/>
</dbReference>
<dbReference type="RefSeq" id="WP_119746000.1">
    <property type="nucleotide sequence ID" value="NZ_QZCG01000002.1"/>
</dbReference>
<dbReference type="InterPro" id="IPR042099">
    <property type="entry name" value="ANL_N_sf"/>
</dbReference>
<evidence type="ECO:0000313" key="8">
    <source>
        <dbReference type="Proteomes" id="UP000284202"/>
    </source>
</evidence>
<dbReference type="Proteomes" id="UP000284202">
    <property type="component" value="Unassembled WGS sequence"/>
</dbReference>
<dbReference type="GO" id="GO:0015645">
    <property type="term" value="F:fatty acid ligase activity"/>
    <property type="evidence" value="ECO:0007669"/>
    <property type="project" value="TreeGrafter"/>
</dbReference>
<accession>A0A418T4C0</accession>
<dbReference type="GO" id="GO:0004321">
    <property type="term" value="F:fatty-acyl-CoA synthase activity"/>
    <property type="evidence" value="ECO:0007669"/>
    <property type="project" value="TreeGrafter"/>
</dbReference>
<dbReference type="Pfam" id="PF00501">
    <property type="entry name" value="AMP-binding"/>
    <property type="match status" value="1"/>
</dbReference>
<keyword evidence="4" id="KW-0067">ATP-binding</keyword>
<dbReference type="InterPro" id="IPR020845">
    <property type="entry name" value="AMP-binding_CS"/>
</dbReference>
<comment type="caution">
    <text evidence="7">The sequence shown here is derived from an EMBL/GenBank/DDBJ whole genome shotgun (WGS) entry which is preliminary data.</text>
</comment>
<dbReference type="Pfam" id="PF13193">
    <property type="entry name" value="AMP-binding_C"/>
    <property type="match status" value="1"/>
</dbReference>
<dbReference type="PROSITE" id="PS00455">
    <property type="entry name" value="AMP_BINDING"/>
    <property type="match status" value="1"/>
</dbReference>
<dbReference type="Gene3D" id="3.30.300.30">
    <property type="match status" value="1"/>
</dbReference>
<dbReference type="SUPFAM" id="SSF56801">
    <property type="entry name" value="Acetyl-CoA synthetase-like"/>
    <property type="match status" value="1"/>
</dbReference>
<dbReference type="AlphaFoldDB" id="A0A418T4C0"/>
<dbReference type="EMBL" id="QZCG01000002">
    <property type="protein sequence ID" value="RJE87997.1"/>
    <property type="molecule type" value="Genomic_DNA"/>
</dbReference>
<keyword evidence="2" id="KW-0436">Ligase</keyword>
<dbReference type="GO" id="GO:0006633">
    <property type="term" value="P:fatty acid biosynthetic process"/>
    <property type="evidence" value="ECO:0007669"/>
    <property type="project" value="TreeGrafter"/>
</dbReference>
<evidence type="ECO:0000256" key="2">
    <source>
        <dbReference type="ARBA" id="ARBA00022598"/>
    </source>
</evidence>
<dbReference type="Gene3D" id="3.40.50.12780">
    <property type="entry name" value="N-terminal domain of ligase-like"/>
    <property type="match status" value="1"/>
</dbReference>
<proteinExistence type="inferred from homology"/>
<dbReference type="InterPro" id="IPR051087">
    <property type="entry name" value="Mitochondrial_ACSM"/>
</dbReference>
<dbReference type="FunFam" id="3.30.300.30:FF:000005">
    <property type="entry name" value="Acyl-coenzyme A synthetase ACSM5, mitochondrial"/>
    <property type="match status" value="1"/>
</dbReference>
<evidence type="ECO:0000256" key="1">
    <source>
        <dbReference type="ARBA" id="ARBA00006432"/>
    </source>
</evidence>
<name>A0A418T4C0_9RHOB</name>
<dbReference type="InterPro" id="IPR045851">
    <property type="entry name" value="AMP-bd_C_sf"/>
</dbReference>
<dbReference type="InterPro" id="IPR000873">
    <property type="entry name" value="AMP-dep_synth/lig_dom"/>
</dbReference>
<evidence type="ECO:0000259" key="5">
    <source>
        <dbReference type="Pfam" id="PF00501"/>
    </source>
</evidence>
<keyword evidence="3" id="KW-0547">Nucleotide-binding</keyword>
<reference evidence="8" key="1">
    <citation type="submission" date="2018-09" db="EMBL/GenBank/DDBJ databases">
        <title>Acidovorax cavernicola nov. sp. isolated from Gruta de las Maravillas (Aracena, Spain).</title>
        <authorList>
            <person name="Jurado V."/>
            <person name="Gutierrez-Patricio S."/>
            <person name="Gonzalez-Pimentel J.L."/>
            <person name="Miller A.Z."/>
            <person name="Laiz L."/>
            <person name="Saiz-Jimenez C."/>
        </authorList>
    </citation>
    <scope>NUCLEOTIDE SEQUENCE [LARGE SCALE GENOMIC DNA]</scope>
    <source>
        <strain evidence="8">1011MAR3C25</strain>
    </source>
</reference>
<dbReference type="OrthoDB" id="9803968at2"/>
<evidence type="ECO:0000256" key="3">
    <source>
        <dbReference type="ARBA" id="ARBA00022741"/>
    </source>
</evidence>
<feature type="domain" description="AMP-binding enzyme C-terminal" evidence="6">
    <location>
        <begin position="420"/>
        <end position="498"/>
    </location>
</feature>
<evidence type="ECO:0000313" key="7">
    <source>
        <dbReference type="EMBL" id="RJE87997.1"/>
    </source>
</evidence>
<dbReference type="PANTHER" id="PTHR43605:SF10">
    <property type="entry name" value="ACYL-COA SYNTHETASE MEDIUM CHAIN FAMILY MEMBER 3"/>
    <property type="match status" value="1"/>
</dbReference>
<dbReference type="GO" id="GO:0016405">
    <property type="term" value="F:CoA-ligase activity"/>
    <property type="evidence" value="ECO:0007669"/>
    <property type="project" value="UniProtKB-ARBA"/>
</dbReference>
<evidence type="ECO:0000256" key="4">
    <source>
        <dbReference type="ARBA" id="ARBA00022840"/>
    </source>
</evidence>
<dbReference type="GO" id="GO:0005524">
    <property type="term" value="F:ATP binding"/>
    <property type="evidence" value="ECO:0007669"/>
    <property type="project" value="UniProtKB-KW"/>
</dbReference>
<dbReference type="GO" id="GO:0006637">
    <property type="term" value="P:acyl-CoA metabolic process"/>
    <property type="evidence" value="ECO:0007669"/>
    <property type="project" value="TreeGrafter"/>
</dbReference>
<feature type="domain" description="AMP-dependent synthetase/ligase" evidence="5">
    <location>
        <begin position="34"/>
        <end position="371"/>
    </location>
</feature>
<dbReference type="PANTHER" id="PTHR43605">
    <property type="entry name" value="ACYL-COENZYME A SYNTHETASE"/>
    <property type="match status" value="1"/>
</dbReference>
<organism evidence="7 8">
    <name type="scientific">Paracoccus onubensis</name>
    <dbReference type="NCBI Taxonomy" id="1675788"/>
    <lineage>
        <taxon>Bacteria</taxon>
        <taxon>Pseudomonadati</taxon>
        <taxon>Pseudomonadota</taxon>
        <taxon>Alphaproteobacteria</taxon>
        <taxon>Rhodobacterales</taxon>
        <taxon>Paracoccaceae</taxon>
        <taxon>Paracoccus</taxon>
    </lineage>
</organism>
<keyword evidence="8" id="KW-1185">Reference proteome</keyword>
<gene>
    <name evidence="7" type="ORF">D3P04_03505</name>
</gene>
<comment type="similarity">
    <text evidence="1">Belongs to the ATP-dependent AMP-binding enzyme family.</text>
</comment>
<evidence type="ECO:0000259" key="6">
    <source>
        <dbReference type="Pfam" id="PF13193"/>
    </source>
</evidence>
<sequence>MTTLSGHDYQRLRRDFAWDFPEHLNMADQCLSHKPGGVAIIEYYDGAPHPVTYAELSRMTADLADALHAARGECVAVLRTQSAWTAAAHLAVWKSAAISIPLFKLFGSDALELRLRDAGVRKVIADAEGREMLRPFADLEIIVPEEGLSDAGSFATRETGPEDPAVIIYTSGTTGSPKGALHGHRVLTGHLPGVEMSHDLLGQPGDCLWTPADWAWIGGLFDVLMPGLALGVPVVAARMPKFEPGVVAKLIADCGVRNIFFPPTALKMLKAADIRIDGLRSVASGGETLGGQILDWGRQAFGLEINEFYGQTECNMVASSASSMFPAQPGAIGKPVPGFEVQVIGEDGFPAEGEGDIAVRRGAGSMMLEYWNRPDATAEKFRGDWLVTGDRGVIEGGYIRFVGRDDDVITSAGYRIGPSEIEDCLLKHPAVAQVGVIGKPDSVRTEIVKAYIVLRDGFEVSDKLSAELQAHAKRFSAAHSYPREIAFLDSLPMTVTGKVMRRELRALAVSEAAHDMSFDERTRQ</sequence>
<protein>
    <submittedName>
        <fullName evidence="7">AMP-dependent synthetase</fullName>
    </submittedName>
</protein>